<dbReference type="EMBL" id="JAMYWD010000005">
    <property type="protein sequence ID" value="KAJ4971127.1"/>
    <property type="molecule type" value="Genomic_DNA"/>
</dbReference>
<name>A0A9Q0QTE1_9MAGN</name>
<organism evidence="3 4">
    <name type="scientific">Protea cynaroides</name>
    <dbReference type="NCBI Taxonomy" id="273540"/>
    <lineage>
        <taxon>Eukaryota</taxon>
        <taxon>Viridiplantae</taxon>
        <taxon>Streptophyta</taxon>
        <taxon>Embryophyta</taxon>
        <taxon>Tracheophyta</taxon>
        <taxon>Spermatophyta</taxon>
        <taxon>Magnoliopsida</taxon>
        <taxon>Proteales</taxon>
        <taxon>Proteaceae</taxon>
        <taxon>Protea</taxon>
    </lineage>
</organism>
<evidence type="ECO:0000313" key="4">
    <source>
        <dbReference type="Proteomes" id="UP001141806"/>
    </source>
</evidence>
<feature type="domain" description="AMP-dependent synthetase/ligase" evidence="2">
    <location>
        <begin position="35"/>
        <end position="190"/>
    </location>
</feature>
<evidence type="ECO:0000256" key="1">
    <source>
        <dbReference type="ARBA" id="ARBA00022598"/>
    </source>
</evidence>
<dbReference type="InterPro" id="IPR020845">
    <property type="entry name" value="AMP-binding_CS"/>
</dbReference>
<keyword evidence="1" id="KW-0436">Ligase</keyword>
<dbReference type="PANTHER" id="PTHR24096:SF425">
    <property type="entry name" value="4-COUMARATE--COA LIGASE-LIKE 7"/>
    <property type="match status" value="1"/>
</dbReference>
<dbReference type="AlphaFoldDB" id="A0A9Q0QTE1"/>
<comment type="caution">
    <text evidence="3">The sequence shown here is derived from an EMBL/GenBank/DDBJ whole genome shotgun (WGS) entry which is preliminary data.</text>
</comment>
<evidence type="ECO:0000259" key="2">
    <source>
        <dbReference type="Pfam" id="PF00501"/>
    </source>
</evidence>
<dbReference type="OrthoDB" id="1908154at2759"/>
<dbReference type="Proteomes" id="UP001141806">
    <property type="component" value="Unassembled WGS sequence"/>
</dbReference>
<dbReference type="InterPro" id="IPR000873">
    <property type="entry name" value="AMP-dep_synth/lig_dom"/>
</dbReference>
<proteinExistence type="predicted"/>
<reference evidence="3" key="1">
    <citation type="journal article" date="2023" name="Plant J.">
        <title>The genome of the king protea, Protea cynaroides.</title>
        <authorList>
            <person name="Chang J."/>
            <person name="Duong T.A."/>
            <person name="Schoeman C."/>
            <person name="Ma X."/>
            <person name="Roodt D."/>
            <person name="Barker N."/>
            <person name="Li Z."/>
            <person name="Van de Peer Y."/>
            <person name="Mizrachi E."/>
        </authorList>
    </citation>
    <scope>NUCLEOTIDE SEQUENCE</scope>
    <source>
        <tissue evidence="3">Young leaves</tissue>
    </source>
</reference>
<accession>A0A9Q0QTE1</accession>
<dbReference type="Gene3D" id="3.40.50.980">
    <property type="match status" value="2"/>
</dbReference>
<protein>
    <recommendedName>
        <fullName evidence="2">AMP-dependent synthetase/ligase domain-containing protein</fullName>
    </recommendedName>
</protein>
<evidence type="ECO:0000313" key="3">
    <source>
        <dbReference type="EMBL" id="KAJ4971127.1"/>
    </source>
</evidence>
<dbReference type="PROSITE" id="PS00455">
    <property type="entry name" value="AMP_BINDING"/>
    <property type="match status" value="1"/>
</dbReference>
<dbReference type="Pfam" id="PF00501">
    <property type="entry name" value="AMP-binding"/>
    <property type="match status" value="1"/>
</dbReference>
<gene>
    <name evidence="3" type="ORF">NE237_004226</name>
</gene>
<dbReference type="GO" id="GO:0016405">
    <property type="term" value="F:CoA-ligase activity"/>
    <property type="evidence" value="ECO:0007669"/>
    <property type="project" value="TreeGrafter"/>
</dbReference>
<sequence>MLGSLNASPPLVSAAGITSFSDLIYMARGPVSNFPRASVKQTDTAALLYSSGTTGTSKGVVLTHRNFISAALMVTSDQDFAGEMHNIFLCFLPMFHIFGFSTITYSQLQRGNMIVTLAKFDIDKVLKAVEKYRVTYLYVVPPVMIILAKQSMLEKYDLSSLKTLASGAASLDKEIMVKCCKILPHAEIIQVLLDFYSKFQLEARLL</sequence>
<dbReference type="PANTHER" id="PTHR24096">
    <property type="entry name" value="LONG-CHAIN-FATTY-ACID--COA LIGASE"/>
    <property type="match status" value="1"/>
</dbReference>
<keyword evidence="4" id="KW-1185">Reference proteome</keyword>
<dbReference type="SUPFAM" id="SSF56801">
    <property type="entry name" value="Acetyl-CoA synthetase-like"/>
    <property type="match status" value="1"/>
</dbReference>